<dbReference type="AlphaFoldDB" id="A0A8J4YHS3"/>
<evidence type="ECO:0000313" key="2">
    <source>
        <dbReference type="Proteomes" id="UP000770661"/>
    </source>
</evidence>
<dbReference type="EMBL" id="JACEEZ010008094">
    <property type="protein sequence ID" value="KAG0723536.1"/>
    <property type="molecule type" value="Genomic_DNA"/>
</dbReference>
<dbReference type="OrthoDB" id="6753017at2759"/>
<organism evidence="1 2">
    <name type="scientific">Chionoecetes opilio</name>
    <name type="common">Atlantic snow crab</name>
    <name type="synonym">Cancer opilio</name>
    <dbReference type="NCBI Taxonomy" id="41210"/>
    <lineage>
        <taxon>Eukaryota</taxon>
        <taxon>Metazoa</taxon>
        <taxon>Ecdysozoa</taxon>
        <taxon>Arthropoda</taxon>
        <taxon>Crustacea</taxon>
        <taxon>Multicrustacea</taxon>
        <taxon>Malacostraca</taxon>
        <taxon>Eumalacostraca</taxon>
        <taxon>Eucarida</taxon>
        <taxon>Decapoda</taxon>
        <taxon>Pleocyemata</taxon>
        <taxon>Brachyura</taxon>
        <taxon>Eubrachyura</taxon>
        <taxon>Majoidea</taxon>
        <taxon>Majidae</taxon>
        <taxon>Chionoecetes</taxon>
    </lineage>
</organism>
<accession>A0A8J4YHS3</accession>
<reference evidence="1" key="1">
    <citation type="submission" date="2020-07" db="EMBL/GenBank/DDBJ databases">
        <title>The High-quality genome of the commercially important snow crab, Chionoecetes opilio.</title>
        <authorList>
            <person name="Jeong J.-H."/>
            <person name="Ryu S."/>
        </authorList>
    </citation>
    <scope>NUCLEOTIDE SEQUENCE</scope>
    <source>
        <strain evidence="1">MADBK_172401_WGS</strain>
        <tissue evidence="1">Digestive gland</tissue>
    </source>
</reference>
<gene>
    <name evidence="1" type="ORF">GWK47_042507</name>
</gene>
<comment type="caution">
    <text evidence="1">The sequence shown here is derived from an EMBL/GenBank/DDBJ whole genome shotgun (WGS) entry which is preliminary data.</text>
</comment>
<protein>
    <submittedName>
        <fullName evidence="1">Uncharacterized protein</fullName>
    </submittedName>
</protein>
<dbReference type="Proteomes" id="UP000770661">
    <property type="component" value="Unassembled WGS sequence"/>
</dbReference>
<sequence>MEGETCFFRDVYKCGEGKLIRSKRLQSVFSASLLRGDGLSVHLADLSDDASITCHKNCISRYVSPSNLASVKKRECTTASVSNTKTKRLRSGGGGVVFDFKKHCLFCCNITPCSVERTGKLPLKYRRAASLVRTDKLANGQDYKQKLLDICTERGDQLGHVVRDRILGAGLSDLHALDARYHQKCCKRFHNIPQSNSESSSSSSNTADQQALVDTLEVIGDNKTKIWTSTEVEDVYSGNVGSEHSRRTLVKKVSEHFGDEIIALQSPGIATLMVFREHAPNNMKLVEDETDDDLELCLQKVAKQVVKESKNKKNNLTAYNKHIDKETASACISETLLEFLTTISPKFADQSLQSLMIGSIIASVVTHQPTPLQIAIGVLMSDHKGLIEALSKYMSHAHMMNTEVPSLSSSTSSKSKLTSWHVRLFPWGAGSDHH</sequence>
<evidence type="ECO:0000313" key="1">
    <source>
        <dbReference type="EMBL" id="KAG0723536.1"/>
    </source>
</evidence>
<proteinExistence type="predicted"/>
<keyword evidence="2" id="KW-1185">Reference proteome</keyword>
<name>A0A8J4YHS3_CHIOP</name>